<proteinExistence type="inferred from homology"/>
<evidence type="ECO:0000256" key="5">
    <source>
        <dbReference type="SAM" id="SignalP"/>
    </source>
</evidence>
<dbReference type="PANTHER" id="PTHR43053:SF4">
    <property type="entry name" value="MYOGENESIS-REGULATING GLYCOSIDASE"/>
    <property type="match status" value="1"/>
</dbReference>
<evidence type="ECO:0000256" key="4">
    <source>
        <dbReference type="RuleBase" id="RU361185"/>
    </source>
</evidence>
<dbReference type="SUPFAM" id="SSF51011">
    <property type="entry name" value="Glycosyl hydrolase domain"/>
    <property type="match status" value="1"/>
</dbReference>
<dbReference type="GO" id="GO:0061634">
    <property type="term" value="F:alpha-D-xyloside xylohydrolase"/>
    <property type="evidence" value="ECO:0007669"/>
    <property type="project" value="UniProtKB-EC"/>
</dbReference>
<evidence type="ECO:0000259" key="6">
    <source>
        <dbReference type="Pfam" id="PF01055"/>
    </source>
</evidence>
<keyword evidence="9" id="KW-1185">Reference proteome</keyword>
<dbReference type="EMBL" id="UGVL01000001">
    <property type="protein sequence ID" value="SUE35093.1"/>
    <property type="molecule type" value="Genomic_DNA"/>
</dbReference>
<evidence type="ECO:0000256" key="3">
    <source>
        <dbReference type="ARBA" id="ARBA00023295"/>
    </source>
</evidence>
<sequence>MLMKSSGKIVTLLSAALLSAGTALAQQKIPVLDGEKWWGAFTAKGSEMPIAAPVKGLQPLSKHSFNNQNVPFLVSNYGRYIWSDGGFDYRFDGDAFTIENAVSPVTVTKAGKNLREAFILAAHDRFPADGTLPPELFFSVPQYNTWIELQYDQNQQDIEKYADDILANGFPAGILMVDDNWQRYYGNFDFKAERFDDPKAMIDRLHAKGFKIMLWISPFVSPDSPEFRELEEKGYLIREKGTRNAAVIRWWNGYSACYDLTNPDAFAHLLAQLRSTQEKYGVDGFKFDAGDLNYYHPAQQDYYDTTALATDHCMKWAELGLHFPYNEYRAGWKMQGKPLVQRLGDKAYSWHDLRLLVPEMVNAGLMGYAYTCPDMIGGGQVGSFRNLDQTKIDQDLVVRSAQLHALMPMMQFSVAPWRVLDKEHLGYCLAAARLHEKMAPYIIETAKHAAETGEPIVRHMEYMYPNKGFSDCRDQYMLGAKYLVAPILTPDGKRTVRLPRGVWVDDLGQKFKGPLVMEISAPVGRIPYYELKR</sequence>
<dbReference type="SUPFAM" id="SSF51445">
    <property type="entry name" value="(Trans)glycosidases"/>
    <property type="match status" value="1"/>
</dbReference>
<dbReference type="InterPro" id="IPR050985">
    <property type="entry name" value="Alpha-glycosidase_related"/>
</dbReference>
<gene>
    <name evidence="8" type="primary">yicI_2</name>
    <name evidence="8" type="ORF">NCTC11190_02338</name>
</gene>
<feature type="signal peptide" evidence="5">
    <location>
        <begin position="1"/>
        <end position="25"/>
    </location>
</feature>
<dbReference type="Pfam" id="PF21365">
    <property type="entry name" value="Glyco_hydro_31_3rd"/>
    <property type="match status" value="1"/>
</dbReference>
<protein>
    <submittedName>
        <fullName evidence="8">Alpha-xylosidase</fullName>
        <ecNumber evidence="8">3.2.1.177</ecNumber>
    </submittedName>
</protein>
<evidence type="ECO:0000313" key="8">
    <source>
        <dbReference type="EMBL" id="SUE35093.1"/>
    </source>
</evidence>
<dbReference type="Gene3D" id="2.60.40.1180">
    <property type="entry name" value="Golgi alpha-mannosidase II"/>
    <property type="match status" value="1"/>
</dbReference>
<dbReference type="PANTHER" id="PTHR43053">
    <property type="entry name" value="GLYCOSIDASE FAMILY 31"/>
    <property type="match status" value="1"/>
</dbReference>
<feature type="chain" id="PRO_5016763106" evidence="5">
    <location>
        <begin position="26"/>
        <end position="533"/>
    </location>
</feature>
<keyword evidence="2 4" id="KW-0378">Hydrolase</keyword>
<evidence type="ECO:0000313" key="9">
    <source>
        <dbReference type="Proteomes" id="UP000255233"/>
    </source>
</evidence>
<evidence type="ECO:0000259" key="7">
    <source>
        <dbReference type="Pfam" id="PF21365"/>
    </source>
</evidence>
<evidence type="ECO:0000256" key="2">
    <source>
        <dbReference type="ARBA" id="ARBA00022801"/>
    </source>
</evidence>
<dbReference type="Gene3D" id="3.20.20.80">
    <property type="entry name" value="Glycosidases"/>
    <property type="match status" value="1"/>
</dbReference>
<organism evidence="8 9">
    <name type="scientific">Rikenella microfusus</name>
    <dbReference type="NCBI Taxonomy" id="28139"/>
    <lineage>
        <taxon>Bacteria</taxon>
        <taxon>Pseudomonadati</taxon>
        <taxon>Bacteroidota</taxon>
        <taxon>Bacteroidia</taxon>
        <taxon>Bacteroidales</taxon>
        <taxon>Rikenellaceae</taxon>
        <taxon>Rikenella</taxon>
    </lineage>
</organism>
<dbReference type="InterPro" id="IPR048395">
    <property type="entry name" value="Glyco_hydro_31_C"/>
</dbReference>
<feature type="domain" description="Glycosyl hydrolase family 31 C-terminal" evidence="7">
    <location>
        <begin position="453"/>
        <end position="529"/>
    </location>
</feature>
<keyword evidence="3 4" id="KW-0326">Glycosidase</keyword>
<keyword evidence="5" id="KW-0732">Signal</keyword>
<dbReference type="InterPro" id="IPR013780">
    <property type="entry name" value="Glyco_hydro_b"/>
</dbReference>
<dbReference type="GO" id="GO:0005975">
    <property type="term" value="P:carbohydrate metabolic process"/>
    <property type="evidence" value="ECO:0007669"/>
    <property type="project" value="InterPro"/>
</dbReference>
<dbReference type="InterPro" id="IPR000322">
    <property type="entry name" value="Glyco_hydro_31_TIM"/>
</dbReference>
<dbReference type="InterPro" id="IPR017853">
    <property type="entry name" value="GH"/>
</dbReference>
<comment type="similarity">
    <text evidence="1 4">Belongs to the glycosyl hydrolase 31 family.</text>
</comment>
<feature type="domain" description="Glycoside hydrolase family 31 TIM barrel" evidence="6">
    <location>
        <begin position="151"/>
        <end position="442"/>
    </location>
</feature>
<reference evidence="8 9" key="1">
    <citation type="submission" date="2018-06" db="EMBL/GenBank/DDBJ databases">
        <authorList>
            <consortium name="Pathogen Informatics"/>
            <person name="Doyle S."/>
        </authorList>
    </citation>
    <scope>NUCLEOTIDE SEQUENCE [LARGE SCALE GENOMIC DNA]</scope>
    <source>
        <strain evidence="8 9">NCTC11190</strain>
    </source>
</reference>
<dbReference type="EC" id="3.2.1.177" evidence="8"/>
<accession>A0A379MUA0</accession>
<dbReference type="Proteomes" id="UP000255233">
    <property type="component" value="Unassembled WGS sequence"/>
</dbReference>
<dbReference type="CDD" id="cd06592">
    <property type="entry name" value="GH31_NET37"/>
    <property type="match status" value="1"/>
</dbReference>
<dbReference type="STRING" id="880526.GCA_000427365_01482"/>
<dbReference type="AlphaFoldDB" id="A0A379MUA0"/>
<name>A0A379MUA0_9BACT</name>
<dbReference type="Pfam" id="PF01055">
    <property type="entry name" value="Glyco_hydro_31_2nd"/>
    <property type="match status" value="1"/>
</dbReference>
<evidence type="ECO:0000256" key="1">
    <source>
        <dbReference type="ARBA" id="ARBA00007806"/>
    </source>
</evidence>